<feature type="compositionally biased region" description="Pro residues" evidence="1">
    <location>
        <begin position="803"/>
        <end position="821"/>
    </location>
</feature>
<accession>A0A3N4JYD6</accession>
<feature type="region of interest" description="Disordered" evidence="1">
    <location>
        <begin position="623"/>
        <end position="644"/>
    </location>
</feature>
<feature type="region of interest" description="Disordered" evidence="1">
    <location>
        <begin position="1"/>
        <end position="104"/>
    </location>
</feature>
<feature type="region of interest" description="Disordered" evidence="1">
    <location>
        <begin position="198"/>
        <end position="220"/>
    </location>
</feature>
<feature type="region of interest" description="Disordered" evidence="1">
    <location>
        <begin position="895"/>
        <end position="914"/>
    </location>
</feature>
<dbReference type="Pfam" id="PF25009">
    <property type="entry name" value="DUF7785"/>
    <property type="match status" value="1"/>
</dbReference>
<feature type="domain" description="DUF7785" evidence="2">
    <location>
        <begin position="596"/>
        <end position="689"/>
    </location>
</feature>
<dbReference type="PANTHER" id="PTHR24216:SF8">
    <property type="entry name" value="PAXILLIN, ISOFORM F"/>
    <property type="match status" value="1"/>
</dbReference>
<dbReference type="InterPro" id="IPR057199">
    <property type="entry name" value="DUF7877"/>
</dbReference>
<feature type="domain" description="DUF7877" evidence="3">
    <location>
        <begin position="121"/>
        <end position="213"/>
    </location>
</feature>
<feature type="compositionally biased region" description="Low complexity" evidence="1">
    <location>
        <begin position="301"/>
        <end position="329"/>
    </location>
</feature>
<dbReference type="OrthoDB" id="5354458at2759"/>
<dbReference type="EMBL" id="ML120393">
    <property type="protein sequence ID" value="RPA98714.1"/>
    <property type="molecule type" value="Genomic_DNA"/>
</dbReference>
<feature type="compositionally biased region" description="Low complexity" evidence="1">
    <location>
        <begin position="17"/>
        <end position="36"/>
    </location>
</feature>
<dbReference type="AlphaFoldDB" id="A0A3N4JYD6"/>
<dbReference type="Proteomes" id="UP000276215">
    <property type="component" value="Unassembled WGS sequence"/>
</dbReference>
<gene>
    <name evidence="4" type="ORF">L873DRAFT_1828411</name>
</gene>
<feature type="compositionally biased region" description="Pro residues" evidence="1">
    <location>
        <begin position="855"/>
        <end position="866"/>
    </location>
</feature>
<feature type="compositionally biased region" description="Polar residues" evidence="1">
    <location>
        <begin position="831"/>
        <end position="853"/>
    </location>
</feature>
<sequence length="914" mass="97187">MGAANSPSPAPVTVQDAASNSNLTSTTTTTASASATENIPAIDASSHQQPQQPLVSSTLTNANSITGKRKRSHSPSASITSPQQRSPTKKKLDDSKKPDSDATMTTTIEDRASQRLLFMEATMRDLLTVLKSSDPTPSILRHPIPNSTPSPSGAPPVKRTKISPSSPNTIAEKLSRVTYTSLTTLLADISAVCRELLTSPDNERPNGSLTNGTSSTGSGRGLPFVAQVIHFEELAKQIITRERVRRADLFDFVEEMSGDSAIPNPVGGGGKLALTVMGQHGPLFSSLQNPINVPPRGDSVPSSRSTSASASPKSSASTAPTSTATSPKAEPLTECPVYTPLNESNLPPLISTVKALPSNGQVLRGVRKVAGTEVAKVPTLGEAFPAPRGLQPLPPPKPYLCQPYVIGLKWGGAVGVGGIRVENPLNDRREGCGDWITYKNNMPPNHPLARHEPPRSRAPLPADFVAAYSSFAPTRDDSGSRIPTAIRNRVWWHKTGEQLFAKEFADDPSLCQMSSQPDKKVAVGESQKEEMELNDEELRKVIDDWEPGKEIPIDSRLLDGTDGGAEAIVAGEKKVEEVNTTGVDTASTEEDLEKSSSETTLSEISDLLQSLRSQQLARLSTVPLTQPKPPVGKGVVPGTPLSPNEEEVGLYNTIRDRLSELVSKLPPHLVATLDGNPDSDLALSSKVPVLNGHIFKGTLPADESNLPKLSTPQVQGAAMAAMNAAAGLSPVNTAPVAHMTPARSQQHHHHHTTPTTSRPLPNLPNISVGGQYHGHQMPHYHGHTIPAVTTPHHYPSPYAPAASPMPTPTPQGQYQPPPPRVVSPLNHRQPAPQQQFHGHSLPAQTYQNSPSSYQTPPPPRRTGVPPPQGLAAVGVGYSSPAYTNSAGLRMGVQHTQQSMGSGAMPGGRYAGRRR</sequence>
<feature type="compositionally biased region" description="Polar residues" evidence="1">
    <location>
        <begin position="74"/>
        <end position="86"/>
    </location>
</feature>
<evidence type="ECO:0000313" key="5">
    <source>
        <dbReference type="Proteomes" id="UP000276215"/>
    </source>
</evidence>
<evidence type="ECO:0000259" key="3">
    <source>
        <dbReference type="Pfam" id="PF25289"/>
    </source>
</evidence>
<feature type="region of interest" description="Disordered" evidence="1">
    <location>
        <begin position="285"/>
        <end position="336"/>
    </location>
</feature>
<feature type="region of interest" description="Disordered" evidence="1">
    <location>
        <begin position="579"/>
        <end position="599"/>
    </location>
</feature>
<feature type="compositionally biased region" description="Gly residues" evidence="1">
    <location>
        <begin position="903"/>
        <end position="914"/>
    </location>
</feature>
<dbReference type="InterPro" id="IPR056687">
    <property type="entry name" value="DUF7785"/>
</dbReference>
<dbReference type="Pfam" id="PF25289">
    <property type="entry name" value="DUF7877"/>
    <property type="match status" value="1"/>
</dbReference>
<keyword evidence="5" id="KW-1185">Reference proteome</keyword>
<evidence type="ECO:0000256" key="1">
    <source>
        <dbReference type="SAM" id="MobiDB-lite"/>
    </source>
</evidence>
<protein>
    <submittedName>
        <fullName evidence="4">Uncharacterized protein</fullName>
    </submittedName>
</protein>
<feature type="compositionally biased region" description="Polar residues" evidence="1">
    <location>
        <begin position="45"/>
        <end position="66"/>
    </location>
</feature>
<name>A0A3N4JYD6_9PEZI</name>
<evidence type="ECO:0000313" key="4">
    <source>
        <dbReference type="EMBL" id="RPA98714.1"/>
    </source>
</evidence>
<reference evidence="4 5" key="1">
    <citation type="journal article" date="2018" name="Nat. Ecol. Evol.">
        <title>Pezizomycetes genomes reveal the molecular basis of ectomycorrhizal truffle lifestyle.</title>
        <authorList>
            <person name="Murat C."/>
            <person name="Payen T."/>
            <person name="Noel B."/>
            <person name="Kuo A."/>
            <person name="Morin E."/>
            <person name="Chen J."/>
            <person name="Kohler A."/>
            <person name="Krizsan K."/>
            <person name="Balestrini R."/>
            <person name="Da Silva C."/>
            <person name="Montanini B."/>
            <person name="Hainaut M."/>
            <person name="Levati E."/>
            <person name="Barry K.W."/>
            <person name="Belfiori B."/>
            <person name="Cichocki N."/>
            <person name="Clum A."/>
            <person name="Dockter R.B."/>
            <person name="Fauchery L."/>
            <person name="Guy J."/>
            <person name="Iotti M."/>
            <person name="Le Tacon F."/>
            <person name="Lindquist E.A."/>
            <person name="Lipzen A."/>
            <person name="Malagnac F."/>
            <person name="Mello A."/>
            <person name="Molinier V."/>
            <person name="Miyauchi S."/>
            <person name="Poulain J."/>
            <person name="Riccioni C."/>
            <person name="Rubini A."/>
            <person name="Sitrit Y."/>
            <person name="Splivallo R."/>
            <person name="Traeger S."/>
            <person name="Wang M."/>
            <person name="Zifcakova L."/>
            <person name="Wipf D."/>
            <person name="Zambonelli A."/>
            <person name="Paolocci F."/>
            <person name="Nowrousian M."/>
            <person name="Ottonello S."/>
            <person name="Baldrian P."/>
            <person name="Spatafora J.W."/>
            <person name="Henrissat B."/>
            <person name="Nagy L.G."/>
            <person name="Aury J.M."/>
            <person name="Wincker P."/>
            <person name="Grigoriev I.V."/>
            <person name="Bonfante P."/>
            <person name="Martin F.M."/>
        </authorList>
    </citation>
    <scope>NUCLEOTIDE SEQUENCE [LARGE SCALE GENOMIC DNA]</scope>
    <source>
        <strain evidence="4 5">120613-1</strain>
    </source>
</reference>
<feature type="region of interest" description="Disordered" evidence="1">
    <location>
        <begin position="740"/>
        <end position="866"/>
    </location>
</feature>
<feature type="region of interest" description="Disordered" evidence="1">
    <location>
        <begin position="133"/>
        <end position="168"/>
    </location>
</feature>
<feature type="compositionally biased region" description="Low complexity" evidence="1">
    <location>
        <begin position="206"/>
        <end position="217"/>
    </location>
</feature>
<feature type="compositionally biased region" description="Low complexity" evidence="1">
    <location>
        <begin position="789"/>
        <end position="802"/>
    </location>
</feature>
<proteinExistence type="predicted"/>
<dbReference type="PANTHER" id="PTHR24216">
    <property type="entry name" value="PAXILLIN-RELATED"/>
    <property type="match status" value="1"/>
</dbReference>
<organism evidence="4 5">
    <name type="scientific">Choiromyces venosus 120613-1</name>
    <dbReference type="NCBI Taxonomy" id="1336337"/>
    <lineage>
        <taxon>Eukaryota</taxon>
        <taxon>Fungi</taxon>
        <taxon>Dikarya</taxon>
        <taxon>Ascomycota</taxon>
        <taxon>Pezizomycotina</taxon>
        <taxon>Pezizomycetes</taxon>
        <taxon>Pezizales</taxon>
        <taxon>Tuberaceae</taxon>
        <taxon>Choiromyces</taxon>
    </lineage>
</organism>
<feature type="compositionally biased region" description="Basic and acidic residues" evidence="1">
    <location>
        <begin position="90"/>
        <end position="100"/>
    </location>
</feature>
<evidence type="ECO:0000259" key="2">
    <source>
        <dbReference type="Pfam" id="PF25009"/>
    </source>
</evidence>
<dbReference type="STRING" id="1336337.A0A3N4JYD6"/>